<evidence type="ECO:0000256" key="4">
    <source>
        <dbReference type="ARBA" id="ARBA00022801"/>
    </source>
</evidence>
<dbReference type="Proteomes" id="UP000282876">
    <property type="component" value="Unassembled WGS sequence"/>
</dbReference>
<name>A0A437APX2_9MICR</name>
<dbReference type="GO" id="GO:0046872">
    <property type="term" value="F:metal ion binding"/>
    <property type="evidence" value="ECO:0007669"/>
    <property type="project" value="UniProtKB-KW"/>
</dbReference>
<keyword evidence="7" id="KW-1185">Reference proteome</keyword>
<evidence type="ECO:0000313" key="7">
    <source>
        <dbReference type="Proteomes" id="UP000282876"/>
    </source>
</evidence>
<comment type="similarity">
    <text evidence="1">Belongs to the metallo-dependent hydrolases superfamily. TatD-type hydrolase family.</text>
</comment>
<keyword evidence="4" id="KW-0378">Hydrolase</keyword>
<gene>
    <name evidence="6" type="ORF">TUBRATIS_004220</name>
</gene>
<keyword evidence="2" id="KW-0540">Nuclease</keyword>
<dbReference type="PANTHER" id="PTHR10060:SF15">
    <property type="entry name" value="DEOXYRIBONUCLEASE TATDN1"/>
    <property type="match status" value="1"/>
</dbReference>
<dbReference type="PROSITE" id="PS01091">
    <property type="entry name" value="TATD_3"/>
    <property type="match status" value="1"/>
</dbReference>
<dbReference type="GO" id="GO:0008296">
    <property type="term" value="F:3'-5'-DNA exonuclease activity"/>
    <property type="evidence" value="ECO:0007669"/>
    <property type="project" value="TreeGrafter"/>
</dbReference>
<evidence type="ECO:0000256" key="1">
    <source>
        <dbReference type="ARBA" id="ARBA00009275"/>
    </source>
</evidence>
<dbReference type="OrthoDB" id="6079689at2759"/>
<dbReference type="SUPFAM" id="SSF51556">
    <property type="entry name" value="Metallo-dependent hydrolases"/>
    <property type="match status" value="1"/>
</dbReference>
<proteinExistence type="inferred from homology"/>
<dbReference type="Gene3D" id="3.20.20.140">
    <property type="entry name" value="Metal-dependent hydrolases"/>
    <property type="match status" value="1"/>
</dbReference>
<evidence type="ECO:0000256" key="3">
    <source>
        <dbReference type="ARBA" id="ARBA00022723"/>
    </source>
</evidence>
<dbReference type="GO" id="GO:0005829">
    <property type="term" value="C:cytosol"/>
    <property type="evidence" value="ECO:0007669"/>
    <property type="project" value="TreeGrafter"/>
</dbReference>
<comment type="caution">
    <text evidence="6">The sequence shown here is derived from an EMBL/GenBank/DDBJ whole genome shotgun (WGS) entry which is preliminary data.</text>
</comment>
<keyword evidence="3 5" id="KW-0479">Metal-binding</keyword>
<dbReference type="VEuPathDB" id="MicrosporidiaDB:TUBRATIS_004220"/>
<dbReference type="InterPro" id="IPR032466">
    <property type="entry name" value="Metal_Hydrolase"/>
</dbReference>
<dbReference type="InterPro" id="IPR018228">
    <property type="entry name" value="DNase_TatD-rel_CS"/>
</dbReference>
<organism evidence="6 7">
    <name type="scientific">Tubulinosema ratisbonensis</name>
    <dbReference type="NCBI Taxonomy" id="291195"/>
    <lineage>
        <taxon>Eukaryota</taxon>
        <taxon>Fungi</taxon>
        <taxon>Fungi incertae sedis</taxon>
        <taxon>Microsporidia</taxon>
        <taxon>Tubulinosematoidea</taxon>
        <taxon>Tubulinosematidae</taxon>
        <taxon>Tubulinosema</taxon>
    </lineage>
</organism>
<accession>A0A437APX2</accession>
<dbReference type="AlphaFoldDB" id="A0A437APX2"/>
<evidence type="ECO:0000256" key="5">
    <source>
        <dbReference type="PIRSR" id="PIRSR005902-1"/>
    </source>
</evidence>
<dbReference type="PANTHER" id="PTHR10060">
    <property type="entry name" value="TATD FAMILY DEOXYRIBONUCLEASE"/>
    <property type="match status" value="1"/>
</dbReference>
<dbReference type="InterPro" id="IPR001130">
    <property type="entry name" value="TatD-like"/>
</dbReference>
<dbReference type="InterPro" id="IPR050891">
    <property type="entry name" value="TatD-type_Hydrolase"/>
</dbReference>
<dbReference type="CDD" id="cd01310">
    <property type="entry name" value="TatD_DNAse"/>
    <property type="match status" value="1"/>
</dbReference>
<dbReference type="EMBL" id="RCSS01000093">
    <property type="protein sequence ID" value="RVD93057.1"/>
    <property type="molecule type" value="Genomic_DNA"/>
</dbReference>
<dbReference type="Pfam" id="PF01026">
    <property type="entry name" value="TatD_DNase"/>
    <property type="match status" value="1"/>
</dbReference>
<feature type="binding site" evidence="5">
    <location>
        <position position="85"/>
    </location>
    <ligand>
        <name>a divalent metal cation</name>
        <dbReference type="ChEBI" id="CHEBI:60240"/>
        <label>1</label>
    </ligand>
</feature>
<feature type="binding site" evidence="5">
    <location>
        <position position="139"/>
    </location>
    <ligand>
        <name>a divalent metal cation</name>
        <dbReference type="ChEBI" id="CHEBI:60240"/>
        <label>2</label>
    </ligand>
</feature>
<feature type="binding site" evidence="5">
    <location>
        <position position="119"/>
    </location>
    <ligand>
        <name>a divalent metal cation</name>
        <dbReference type="ChEBI" id="CHEBI:60240"/>
        <label>2</label>
    </ligand>
</feature>
<protein>
    <submittedName>
        <fullName evidence="6">Mg-dependent DNase</fullName>
    </submittedName>
</protein>
<dbReference type="PIRSF" id="PIRSF005902">
    <property type="entry name" value="DNase_TatD"/>
    <property type="match status" value="1"/>
</dbReference>
<dbReference type="STRING" id="291195.A0A437APX2"/>
<reference evidence="6 7" key="1">
    <citation type="submission" date="2018-10" db="EMBL/GenBank/DDBJ databases">
        <title>Draft genome sequence of the microsporidian Tubulinosema ratisbonensis.</title>
        <authorList>
            <person name="Polonais V."/>
            <person name="Peyretaillade E."/>
            <person name="Niehus S."/>
            <person name="Wawrzyniak I."/>
            <person name="Franchet A."/>
            <person name="Gaspin C."/>
            <person name="Reichstadt M."/>
            <person name="Belser C."/>
            <person name="Labadie K."/>
            <person name="Delbac F."/>
            <person name="Ferrandon D."/>
        </authorList>
    </citation>
    <scope>NUCLEOTIDE SEQUENCE [LARGE SCALE GENOMIC DNA]</scope>
    <source>
        <strain evidence="6 7">Franzen</strain>
    </source>
</reference>
<feature type="binding site" evidence="5">
    <location>
        <position position="187"/>
    </location>
    <ligand>
        <name>a divalent metal cation</name>
        <dbReference type="ChEBI" id="CHEBI:60240"/>
        <label>1</label>
    </ligand>
</feature>
<sequence>MLIDIAVNITDKQFEKDYKEILLDCKKEKILPIFIGTDFDSSIRSLELAKEYNTLCYLGIHPTSKGNFNDLIPLFSSKNVLAVGECGLDYDRLNFTTKEYQINNFMTHLKFNAEKYFFHCRNAHKDFIKMARGKKGVVHSFTGTLEEMNELIQNDFYIGINGCIFKTEEGIEVVKKIPLEKLLVETDAPYCKIRKSSPVYEFINYKENEKKWLRKNTPLTVKQVVECISKIKEIKYEVLERITVENTIKCFGEKVEFFMNEFFKE</sequence>
<evidence type="ECO:0000256" key="2">
    <source>
        <dbReference type="ARBA" id="ARBA00022722"/>
    </source>
</evidence>
<evidence type="ECO:0000313" key="6">
    <source>
        <dbReference type="EMBL" id="RVD93057.1"/>
    </source>
</evidence>